<reference evidence="4 5" key="1">
    <citation type="submission" date="2023-10" db="EMBL/GenBank/DDBJ databases">
        <title>Chromosome-scale genome assembly provides insights into flower coloration mechanisms of Canna indica.</title>
        <authorList>
            <person name="Li C."/>
        </authorList>
    </citation>
    <scope>NUCLEOTIDE SEQUENCE [LARGE SCALE GENOMIC DNA]</scope>
    <source>
        <tissue evidence="4">Flower</tissue>
    </source>
</reference>
<feature type="region of interest" description="SAW" evidence="3">
    <location>
        <begin position="105"/>
        <end position="181"/>
    </location>
</feature>
<protein>
    <submittedName>
        <fullName evidence="4">Uncharacterized protein</fullName>
    </submittedName>
</protein>
<organism evidence="4 5">
    <name type="scientific">Canna indica</name>
    <name type="common">Indian-shot</name>
    <dbReference type="NCBI Taxonomy" id="4628"/>
    <lineage>
        <taxon>Eukaryota</taxon>
        <taxon>Viridiplantae</taxon>
        <taxon>Streptophyta</taxon>
        <taxon>Embryophyta</taxon>
        <taxon>Tracheophyta</taxon>
        <taxon>Spermatophyta</taxon>
        <taxon>Magnoliopsida</taxon>
        <taxon>Liliopsida</taxon>
        <taxon>Zingiberales</taxon>
        <taxon>Cannaceae</taxon>
        <taxon>Canna</taxon>
    </lineage>
</organism>
<proteinExistence type="inferred from homology"/>
<comment type="similarity">
    <text evidence="3">Belongs to the GRAS family.</text>
</comment>
<dbReference type="Pfam" id="PF03514">
    <property type="entry name" value="GRAS"/>
    <property type="match status" value="1"/>
</dbReference>
<dbReference type="PROSITE" id="PS50985">
    <property type="entry name" value="GRAS"/>
    <property type="match status" value="1"/>
</dbReference>
<dbReference type="Proteomes" id="UP001327560">
    <property type="component" value="Chromosome 1"/>
</dbReference>
<accession>A0AAQ3Q356</accession>
<comment type="caution">
    <text evidence="3">Lacks conserved residue(s) required for the propagation of feature annotation.</text>
</comment>
<evidence type="ECO:0000256" key="2">
    <source>
        <dbReference type="ARBA" id="ARBA00023163"/>
    </source>
</evidence>
<evidence type="ECO:0000313" key="4">
    <source>
        <dbReference type="EMBL" id="WOK94494.1"/>
    </source>
</evidence>
<keyword evidence="2" id="KW-0804">Transcription</keyword>
<dbReference type="PANTHER" id="PTHR31636">
    <property type="entry name" value="OSJNBA0084A10.13 PROTEIN-RELATED"/>
    <property type="match status" value="1"/>
</dbReference>
<evidence type="ECO:0000256" key="3">
    <source>
        <dbReference type="PROSITE-ProRule" id="PRU01191"/>
    </source>
</evidence>
<gene>
    <name evidence="4" type="ORF">Cni_G03196</name>
</gene>
<dbReference type="InterPro" id="IPR005202">
    <property type="entry name" value="TF_GRAS"/>
</dbReference>
<name>A0AAQ3Q356_9LILI</name>
<dbReference type="EMBL" id="CP136890">
    <property type="protein sequence ID" value="WOK94494.1"/>
    <property type="molecule type" value="Genomic_DNA"/>
</dbReference>
<keyword evidence="1" id="KW-0805">Transcription regulation</keyword>
<evidence type="ECO:0000256" key="1">
    <source>
        <dbReference type="ARBA" id="ARBA00023015"/>
    </source>
</evidence>
<sequence>MAVNSVMELHRFLAQPGAMEKVLGMVRALRSRIVTVVEEEANHNGRTFIERFTKALHYYSSMFDSLESGKAKTMEGETVSAAEEQQQHRAMVEAYLGRQICNVVACKGTEQTERHEMLGQQRWRMARAGFEPVHLGSNAYKQASMLLALYTSDEGLWVEEADDCLTLDWHTRPERERWDQIDIKI</sequence>
<dbReference type="AlphaFoldDB" id="A0AAQ3Q356"/>
<keyword evidence="5" id="KW-1185">Reference proteome</keyword>
<evidence type="ECO:0000313" key="5">
    <source>
        <dbReference type="Proteomes" id="UP001327560"/>
    </source>
</evidence>